<feature type="transmembrane region" description="Helical" evidence="8">
    <location>
        <begin position="61"/>
        <end position="89"/>
    </location>
</feature>
<organism evidence="9 10">
    <name type="scientific">Secundilactobacillus kimchicus JCM 15530</name>
    <dbReference type="NCBI Taxonomy" id="1302272"/>
    <lineage>
        <taxon>Bacteria</taxon>
        <taxon>Bacillati</taxon>
        <taxon>Bacillota</taxon>
        <taxon>Bacilli</taxon>
        <taxon>Lactobacillales</taxon>
        <taxon>Lactobacillaceae</taxon>
        <taxon>Secundilactobacillus</taxon>
    </lineage>
</organism>
<keyword evidence="4 8" id="KW-0812">Transmembrane</keyword>
<evidence type="ECO:0000256" key="2">
    <source>
        <dbReference type="ARBA" id="ARBA00007776"/>
    </source>
</evidence>
<dbReference type="Proteomes" id="UP000050911">
    <property type="component" value="Unassembled WGS sequence"/>
</dbReference>
<feature type="transmembrane region" description="Helical" evidence="8">
    <location>
        <begin position="30"/>
        <end position="49"/>
    </location>
</feature>
<comment type="subcellular location">
    <subcellularLocation>
        <location evidence="1">Cell membrane</location>
        <topology evidence="1">Multi-pass membrane protein</topology>
    </subcellularLocation>
</comment>
<accession>A0A0R1HP30</accession>
<evidence type="ECO:0000256" key="5">
    <source>
        <dbReference type="ARBA" id="ARBA00022960"/>
    </source>
</evidence>
<reference evidence="9 10" key="1">
    <citation type="journal article" date="2015" name="Genome Announc.">
        <title>Expanding the biotechnology potential of lactobacilli through comparative genomics of 213 strains and associated genera.</title>
        <authorList>
            <person name="Sun Z."/>
            <person name="Harris H.M."/>
            <person name="McCann A."/>
            <person name="Guo C."/>
            <person name="Argimon S."/>
            <person name="Zhang W."/>
            <person name="Yang X."/>
            <person name="Jeffery I.B."/>
            <person name="Cooney J.C."/>
            <person name="Kagawa T.F."/>
            <person name="Liu W."/>
            <person name="Song Y."/>
            <person name="Salvetti E."/>
            <person name="Wrobel A."/>
            <person name="Rasinkangas P."/>
            <person name="Parkhill J."/>
            <person name="Rea M.C."/>
            <person name="O'Sullivan O."/>
            <person name="Ritari J."/>
            <person name="Douillard F.P."/>
            <person name="Paul Ross R."/>
            <person name="Yang R."/>
            <person name="Briner A.E."/>
            <person name="Felis G.E."/>
            <person name="de Vos W.M."/>
            <person name="Barrangou R."/>
            <person name="Klaenhammer T.R."/>
            <person name="Caufield P.W."/>
            <person name="Cui Y."/>
            <person name="Zhang H."/>
            <person name="O'Toole P.W."/>
        </authorList>
    </citation>
    <scope>NUCLEOTIDE SEQUENCE [LARGE SCALE GENOMIC DNA]</scope>
    <source>
        <strain evidence="9 10">JCM 15530</strain>
    </source>
</reference>
<evidence type="ECO:0000256" key="7">
    <source>
        <dbReference type="ARBA" id="ARBA00023136"/>
    </source>
</evidence>
<dbReference type="AlphaFoldDB" id="A0A0R1HP30"/>
<dbReference type="GO" id="GO:0005886">
    <property type="term" value="C:plasma membrane"/>
    <property type="evidence" value="ECO:0007669"/>
    <property type="project" value="UniProtKB-SubCell"/>
</dbReference>
<evidence type="ECO:0000256" key="6">
    <source>
        <dbReference type="ARBA" id="ARBA00022989"/>
    </source>
</evidence>
<keyword evidence="3" id="KW-1003">Cell membrane</keyword>
<dbReference type="NCBIfam" id="TIGR03426">
    <property type="entry name" value="shape_MreD"/>
    <property type="match status" value="1"/>
</dbReference>
<dbReference type="EMBL" id="AZCX01000004">
    <property type="protein sequence ID" value="KRK48262.1"/>
    <property type="molecule type" value="Genomic_DNA"/>
</dbReference>
<sequence>MKYGFPIILFIWLYLDGIIGAAFQPQLFHYPYAMSSYLVVLWLVFTVLFEGPHNNHLEIWAAIVGCVFDLYYTGILGVFVFVFPIVVLVTKVGYREFPVSFLSGLLIVFIDITIVTFASFVANMVTHLTSASVADMLVYSLGPTLAYNLAAFVILYYPIQRLFDWMSS</sequence>
<comment type="caution">
    <text evidence="9">The sequence shown here is derived from an EMBL/GenBank/DDBJ whole genome shotgun (WGS) entry which is preliminary data.</text>
</comment>
<name>A0A0R1HP30_9LACO</name>
<dbReference type="GO" id="GO:0008360">
    <property type="term" value="P:regulation of cell shape"/>
    <property type="evidence" value="ECO:0007669"/>
    <property type="project" value="UniProtKB-KW"/>
</dbReference>
<dbReference type="STRING" id="1302272.FC96_GL002002"/>
<evidence type="ECO:0000256" key="8">
    <source>
        <dbReference type="SAM" id="Phobius"/>
    </source>
</evidence>
<keyword evidence="7 8" id="KW-0472">Membrane</keyword>
<evidence type="ECO:0000256" key="1">
    <source>
        <dbReference type="ARBA" id="ARBA00004651"/>
    </source>
</evidence>
<evidence type="ECO:0000256" key="4">
    <source>
        <dbReference type="ARBA" id="ARBA00022692"/>
    </source>
</evidence>
<keyword evidence="6 8" id="KW-1133">Transmembrane helix</keyword>
<proteinExistence type="inferred from homology"/>
<dbReference type="InterPro" id="IPR007227">
    <property type="entry name" value="Cell_shape_determining_MreD"/>
</dbReference>
<gene>
    <name evidence="9" type="ORF">FC96_GL002002</name>
</gene>
<comment type="similarity">
    <text evidence="2">Belongs to the MreD family.</text>
</comment>
<evidence type="ECO:0000256" key="3">
    <source>
        <dbReference type="ARBA" id="ARBA00022475"/>
    </source>
</evidence>
<protein>
    <submittedName>
        <fullName evidence="9">Rod shape-determining protein MreD</fullName>
    </submittedName>
</protein>
<keyword evidence="5" id="KW-0133">Cell shape</keyword>
<evidence type="ECO:0000313" key="10">
    <source>
        <dbReference type="Proteomes" id="UP000050911"/>
    </source>
</evidence>
<evidence type="ECO:0000313" key="9">
    <source>
        <dbReference type="EMBL" id="KRK48262.1"/>
    </source>
</evidence>
<keyword evidence="10" id="KW-1185">Reference proteome</keyword>
<feature type="transmembrane region" description="Helical" evidence="8">
    <location>
        <begin position="137"/>
        <end position="159"/>
    </location>
</feature>
<feature type="transmembrane region" description="Helical" evidence="8">
    <location>
        <begin position="101"/>
        <end position="125"/>
    </location>
</feature>
<dbReference type="Pfam" id="PF04093">
    <property type="entry name" value="MreD"/>
    <property type="match status" value="1"/>
</dbReference>
<dbReference type="PATRIC" id="fig|1302272.5.peg.2042"/>